<dbReference type="PANTHER" id="PTHR21666">
    <property type="entry name" value="PEPTIDASE-RELATED"/>
    <property type="match status" value="1"/>
</dbReference>
<proteinExistence type="predicted"/>
<name>A0A2I2MB73_9FLAO</name>
<protein>
    <submittedName>
        <fullName evidence="2">Peptidase M23</fullName>
    </submittedName>
</protein>
<dbReference type="Proteomes" id="UP000490060">
    <property type="component" value="Unassembled WGS sequence"/>
</dbReference>
<dbReference type="AlphaFoldDB" id="A0A2I2MB73"/>
<dbReference type="PANTHER" id="PTHR21666:SF268">
    <property type="entry name" value="PEPTIDASE M23 DOMAIN-CONTAINING PROTEIN"/>
    <property type="match status" value="1"/>
</dbReference>
<gene>
    <name evidence="2" type="ORF">TNO010_520173</name>
</gene>
<accession>A0A2I2MB73</accession>
<dbReference type="SUPFAM" id="SSF51261">
    <property type="entry name" value="Duplicated hybrid motif"/>
    <property type="match status" value="1"/>
</dbReference>
<dbReference type="Gene3D" id="2.70.70.10">
    <property type="entry name" value="Glucose Permease (Domain IIA)"/>
    <property type="match status" value="1"/>
</dbReference>
<evidence type="ECO:0000313" key="2">
    <source>
        <dbReference type="EMBL" id="SOU89785.1"/>
    </source>
</evidence>
<dbReference type="InterPro" id="IPR016047">
    <property type="entry name" value="M23ase_b-sheet_dom"/>
</dbReference>
<evidence type="ECO:0000259" key="1">
    <source>
        <dbReference type="Pfam" id="PF01551"/>
    </source>
</evidence>
<sequence>MGVLTVSIIGFLIPQNLNMPVKGATKYDYNSKSFWFYPWGKSVTHKGVDIFAKKGTKINSATSGLVLYTGEINVGGKVIVVLGPKWRIHYYAHLDELRTPCFSFVNKNSTIGTVGTSGNAAGKSPHLHYSILTIIPYVWRIDSEKQGWKKIFYLNPIEYFKQ</sequence>
<dbReference type="EMBL" id="OENE01000048">
    <property type="protein sequence ID" value="SOU89785.1"/>
    <property type="molecule type" value="Genomic_DNA"/>
</dbReference>
<dbReference type="CDD" id="cd12797">
    <property type="entry name" value="M23_peptidase"/>
    <property type="match status" value="1"/>
</dbReference>
<reference evidence="2 3" key="1">
    <citation type="submission" date="2017-11" db="EMBL/GenBank/DDBJ databases">
        <authorList>
            <person name="Duchaud E."/>
        </authorList>
    </citation>
    <scope>NUCLEOTIDE SEQUENCE [LARGE SCALE GENOMIC DNA]</scope>
    <source>
        <strain evidence="2 3">TNO010</strain>
    </source>
</reference>
<organism evidence="2 3">
    <name type="scientific">Tenacibaculum finnmarkense genomovar ulcerans</name>
    <dbReference type="NCBI Taxonomy" id="2781388"/>
    <lineage>
        <taxon>Bacteria</taxon>
        <taxon>Pseudomonadati</taxon>
        <taxon>Bacteroidota</taxon>
        <taxon>Flavobacteriia</taxon>
        <taxon>Flavobacteriales</taxon>
        <taxon>Flavobacteriaceae</taxon>
        <taxon>Tenacibaculum</taxon>
        <taxon>Tenacibaculum finnmarkense</taxon>
    </lineage>
</organism>
<dbReference type="Pfam" id="PF01551">
    <property type="entry name" value="Peptidase_M23"/>
    <property type="match status" value="1"/>
</dbReference>
<evidence type="ECO:0000313" key="3">
    <source>
        <dbReference type="Proteomes" id="UP000490060"/>
    </source>
</evidence>
<dbReference type="InterPro" id="IPR011055">
    <property type="entry name" value="Dup_hybrid_motif"/>
</dbReference>
<dbReference type="GO" id="GO:0004222">
    <property type="term" value="F:metalloendopeptidase activity"/>
    <property type="evidence" value="ECO:0007669"/>
    <property type="project" value="TreeGrafter"/>
</dbReference>
<feature type="domain" description="M23ase beta-sheet core" evidence="1">
    <location>
        <begin position="44"/>
        <end position="131"/>
    </location>
</feature>
<dbReference type="InterPro" id="IPR050570">
    <property type="entry name" value="Cell_wall_metabolism_enzyme"/>
</dbReference>